<feature type="region of interest" description="Disordered" evidence="2">
    <location>
        <begin position="159"/>
        <end position="262"/>
    </location>
</feature>
<name>A0A8J2SCG9_9STRA</name>
<keyword evidence="1" id="KW-0175">Coiled coil</keyword>
<feature type="transmembrane region" description="Helical" evidence="3">
    <location>
        <begin position="23"/>
        <end position="43"/>
    </location>
</feature>
<evidence type="ECO:0000256" key="2">
    <source>
        <dbReference type="SAM" id="MobiDB-lite"/>
    </source>
</evidence>
<sequence>MPEKRLTRSNHRTQQALTNHPAIIAYVCVGLVFCIVSCFKVFGHRRRRKFSKKQLDRLRDWRDGRAETKVESQIRKMKDKLKTMKQRRRLERGRDAHERLLDEAEARRDARGREVYGDEWDNPDNDGVPIRDLFALSDGEVRQLQLEARNKRALDAAKKLELVERSKPKPPPGPPPPTKKPPPPPGPPPGVYPFTPRPPEIPAGTRFVSTPREAFGGVEEEKGGSAVQQLRARLQSPRRGPRGPPPRGPPPPERGARGPQLV</sequence>
<dbReference type="AlphaFoldDB" id="A0A8J2SCG9"/>
<protein>
    <submittedName>
        <fullName evidence="4">Uncharacterized protein</fullName>
    </submittedName>
</protein>
<feature type="coiled-coil region" evidence="1">
    <location>
        <begin position="67"/>
        <end position="107"/>
    </location>
</feature>
<evidence type="ECO:0000256" key="1">
    <source>
        <dbReference type="SAM" id="Coils"/>
    </source>
</evidence>
<keyword evidence="3" id="KW-0472">Membrane</keyword>
<keyword evidence="3" id="KW-0812">Transmembrane</keyword>
<gene>
    <name evidence="4" type="ORF">PECAL_2P23770</name>
</gene>
<evidence type="ECO:0000313" key="4">
    <source>
        <dbReference type="EMBL" id="CAH0369260.1"/>
    </source>
</evidence>
<feature type="compositionally biased region" description="Pro residues" evidence="2">
    <location>
        <begin position="169"/>
        <end position="201"/>
    </location>
</feature>
<keyword evidence="3" id="KW-1133">Transmembrane helix</keyword>
<comment type="caution">
    <text evidence="4">The sequence shown here is derived from an EMBL/GenBank/DDBJ whole genome shotgun (WGS) entry which is preliminary data.</text>
</comment>
<feature type="compositionally biased region" description="Pro residues" evidence="2">
    <location>
        <begin position="242"/>
        <end position="253"/>
    </location>
</feature>
<evidence type="ECO:0000256" key="3">
    <source>
        <dbReference type="SAM" id="Phobius"/>
    </source>
</evidence>
<evidence type="ECO:0000313" key="5">
    <source>
        <dbReference type="Proteomes" id="UP000789595"/>
    </source>
</evidence>
<dbReference type="OrthoDB" id="10602144at2759"/>
<dbReference type="EMBL" id="CAKKNE010000002">
    <property type="protein sequence ID" value="CAH0369260.1"/>
    <property type="molecule type" value="Genomic_DNA"/>
</dbReference>
<reference evidence="4" key="1">
    <citation type="submission" date="2021-11" db="EMBL/GenBank/DDBJ databases">
        <authorList>
            <consortium name="Genoscope - CEA"/>
            <person name="William W."/>
        </authorList>
    </citation>
    <scope>NUCLEOTIDE SEQUENCE</scope>
</reference>
<proteinExistence type="predicted"/>
<accession>A0A8J2SCG9</accession>
<organism evidence="4 5">
    <name type="scientific">Pelagomonas calceolata</name>
    <dbReference type="NCBI Taxonomy" id="35677"/>
    <lineage>
        <taxon>Eukaryota</taxon>
        <taxon>Sar</taxon>
        <taxon>Stramenopiles</taxon>
        <taxon>Ochrophyta</taxon>
        <taxon>Pelagophyceae</taxon>
        <taxon>Pelagomonadales</taxon>
        <taxon>Pelagomonadaceae</taxon>
        <taxon>Pelagomonas</taxon>
    </lineage>
</organism>
<keyword evidence="5" id="KW-1185">Reference proteome</keyword>
<dbReference type="Proteomes" id="UP000789595">
    <property type="component" value="Unassembled WGS sequence"/>
</dbReference>